<evidence type="ECO:0000256" key="2">
    <source>
        <dbReference type="RuleBase" id="RU003946"/>
    </source>
</evidence>
<feature type="signal peptide" evidence="3">
    <location>
        <begin position="1"/>
        <end position="23"/>
    </location>
</feature>
<dbReference type="Gene3D" id="3.40.720.10">
    <property type="entry name" value="Alkaline Phosphatase, subunit A"/>
    <property type="match status" value="1"/>
</dbReference>
<comment type="similarity">
    <text evidence="2">Belongs to the alkaline phosphatase family.</text>
</comment>
<keyword evidence="1" id="KW-0597">Phosphoprotein</keyword>
<keyword evidence="5" id="KW-1185">Reference proteome</keyword>
<dbReference type="SUPFAM" id="SSF53649">
    <property type="entry name" value="Alkaline phosphatase-like"/>
    <property type="match status" value="1"/>
</dbReference>
<dbReference type="PRINTS" id="PR00113">
    <property type="entry name" value="ALKPHPHTASE"/>
</dbReference>
<dbReference type="EC" id="3.1.3.1" evidence="4"/>
<dbReference type="InterPro" id="IPR017850">
    <property type="entry name" value="Alkaline_phosphatase_core_sf"/>
</dbReference>
<feature type="chain" id="PRO_5046056675" evidence="3">
    <location>
        <begin position="24"/>
        <end position="486"/>
    </location>
</feature>
<protein>
    <submittedName>
        <fullName evidence="4">Alkaline phosphatase</fullName>
        <ecNumber evidence="4">3.1.3.1</ecNumber>
    </submittedName>
</protein>
<dbReference type="SMART" id="SM00098">
    <property type="entry name" value="alkPPc"/>
    <property type="match status" value="1"/>
</dbReference>
<gene>
    <name evidence="4" type="ORF">LVJ94_23035</name>
</gene>
<organism evidence="4 5">
    <name type="scientific">Pendulispora rubella</name>
    <dbReference type="NCBI Taxonomy" id="2741070"/>
    <lineage>
        <taxon>Bacteria</taxon>
        <taxon>Pseudomonadati</taxon>
        <taxon>Myxococcota</taxon>
        <taxon>Myxococcia</taxon>
        <taxon>Myxococcales</taxon>
        <taxon>Sorangiineae</taxon>
        <taxon>Pendulisporaceae</taxon>
        <taxon>Pendulispora</taxon>
    </lineage>
</organism>
<evidence type="ECO:0000313" key="4">
    <source>
        <dbReference type="EMBL" id="WXB10090.1"/>
    </source>
</evidence>
<sequence>MKLRTTFAAAFAAAALAPATAYADGEAKNVIFFLGDGMGPATVTATRIYRYGESGQLAMETLPRTARIKTFSLNAQTTDSAPSMSAYMTGVKMNNDVISMSGDTVRSAICAPTNGRPATTLLELAKGAGKAVGSITTTELTHATPAATYAHICNRDLARQIAVQAVPGGAGFNTALGDGVNVLMGGSQAHWLPQADPSTDKRDLLAEFAAKGYTVGKSKADFDALDAANTTKFIGVFSASGHLDYELDRVKKNPAAQPSLADMTSKAIDILVHASKVSGDKGFFLMVEGGRIDHALHATNAKRALSDAAAFDAAIAAALAKVDLKNTLVVVTADHDHTMAINGYSRIAGPTTADNPGVLGVVKNPDGTTVLDADGLPYTILAFGNGVRRPNVRGADDMKALVESKPASPVVGTGNTLTVDPAAPAQGNPEADNYYQVAGVGTVGAGSETHGGGDVMLMAGGAGASRFKGTLDNTRVFSLVKAALGL</sequence>
<keyword evidence="4" id="KW-0378">Hydrolase</keyword>
<reference evidence="4" key="1">
    <citation type="submission" date="2021-12" db="EMBL/GenBank/DDBJ databases">
        <title>Discovery of the Pendulisporaceae a myxobacterial family with distinct sporulation behavior and unique specialized metabolism.</title>
        <authorList>
            <person name="Garcia R."/>
            <person name="Popoff A."/>
            <person name="Bader C.D."/>
            <person name="Loehr J."/>
            <person name="Walesch S."/>
            <person name="Walt C."/>
            <person name="Boldt J."/>
            <person name="Bunk B."/>
            <person name="Haeckl F.J.F.P.J."/>
            <person name="Gunesch A.P."/>
            <person name="Birkelbach J."/>
            <person name="Nuebel U."/>
            <person name="Pietschmann T."/>
            <person name="Bach T."/>
            <person name="Mueller R."/>
        </authorList>
    </citation>
    <scope>NUCLEOTIDE SEQUENCE</scope>
    <source>
        <strain evidence="4">MSr11367</strain>
    </source>
</reference>
<proteinExistence type="inferred from homology"/>
<dbReference type="InterPro" id="IPR001952">
    <property type="entry name" value="Alkaline_phosphatase"/>
</dbReference>
<dbReference type="RefSeq" id="WP_394839766.1">
    <property type="nucleotide sequence ID" value="NZ_CP089929.1"/>
</dbReference>
<dbReference type="GO" id="GO:0004035">
    <property type="term" value="F:alkaline phosphatase activity"/>
    <property type="evidence" value="ECO:0007669"/>
    <property type="project" value="UniProtKB-EC"/>
</dbReference>
<accession>A0ABZ2LI89</accession>
<dbReference type="PANTHER" id="PTHR11596">
    <property type="entry name" value="ALKALINE PHOSPHATASE"/>
    <property type="match status" value="1"/>
</dbReference>
<evidence type="ECO:0000256" key="3">
    <source>
        <dbReference type="SAM" id="SignalP"/>
    </source>
</evidence>
<dbReference type="Pfam" id="PF00245">
    <property type="entry name" value="Alk_phosphatase"/>
    <property type="match status" value="1"/>
</dbReference>
<keyword evidence="3" id="KW-0732">Signal</keyword>
<name>A0ABZ2LI89_9BACT</name>
<evidence type="ECO:0000256" key="1">
    <source>
        <dbReference type="ARBA" id="ARBA00022553"/>
    </source>
</evidence>
<dbReference type="PANTHER" id="PTHR11596:SF5">
    <property type="entry name" value="ALKALINE PHOSPHATASE"/>
    <property type="match status" value="1"/>
</dbReference>
<dbReference type="CDD" id="cd16012">
    <property type="entry name" value="ALP"/>
    <property type="match status" value="1"/>
</dbReference>
<dbReference type="Proteomes" id="UP001374803">
    <property type="component" value="Chromosome"/>
</dbReference>
<evidence type="ECO:0000313" key="5">
    <source>
        <dbReference type="Proteomes" id="UP001374803"/>
    </source>
</evidence>
<dbReference type="EMBL" id="CP089983">
    <property type="protein sequence ID" value="WXB10090.1"/>
    <property type="molecule type" value="Genomic_DNA"/>
</dbReference>